<dbReference type="EMBL" id="CP095071">
    <property type="protein sequence ID" value="UOQ83425.1"/>
    <property type="molecule type" value="Genomic_DNA"/>
</dbReference>
<keyword evidence="1" id="KW-0472">Membrane</keyword>
<proteinExistence type="predicted"/>
<evidence type="ECO:0000313" key="2">
    <source>
        <dbReference type="EMBL" id="UOQ83425.1"/>
    </source>
</evidence>
<feature type="transmembrane region" description="Helical" evidence="1">
    <location>
        <begin position="25"/>
        <end position="49"/>
    </location>
</feature>
<dbReference type="InterPro" id="IPR006938">
    <property type="entry name" value="DUF624"/>
</dbReference>
<dbReference type="Pfam" id="PF04854">
    <property type="entry name" value="DUF624"/>
    <property type="match status" value="1"/>
</dbReference>
<gene>
    <name evidence="2" type="ORF">MUN87_11695</name>
</gene>
<feature type="transmembrane region" description="Helical" evidence="1">
    <location>
        <begin position="143"/>
        <end position="167"/>
    </location>
</feature>
<reference evidence="2 3" key="1">
    <citation type="submission" date="2022-04" db="EMBL/GenBank/DDBJ databases">
        <title>Gracilibacillus sp. isolated from saltern.</title>
        <authorList>
            <person name="Won M."/>
            <person name="Lee C.-M."/>
            <person name="Woen H.-Y."/>
            <person name="Kwon S.-W."/>
        </authorList>
    </citation>
    <scope>NUCLEOTIDE SEQUENCE [LARGE SCALE GENOMIC DNA]</scope>
    <source>
        <strain evidence="2 3">SSPM10-3</strain>
    </source>
</reference>
<keyword evidence="3" id="KW-1185">Reference proteome</keyword>
<sequence length="210" mass="23869">MQFGTFTNSIYTFCNWFARLAYLNLLWICFTLIGGILLGFFPATIALLATLRQFLKGNSPAIWSTFWGYYKEEFWRSNRVGGIVAGISLLLFINFSFIQTIDSIYLLYTWIIMCCLSVLVICYTLALYVEFEQTLTMLIKNGILLTLYNPVPSLFIIFGFAAVYFLLTNIPGTGFFFSASILALVILSSANLSYRKVERKQKSSSPVSQK</sequence>
<dbReference type="RefSeq" id="WP_244740305.1">
    <property type="nucleotide sequence ID" value="NZ_CP095071.1"/>
</dbReference>
<feature type="transmembrane region" description="Helical" evidence="1">
    <location>
        <begin position="173"/>
        <end position="194"/>
    </location>
</feature>
<feature type="transmembrane region" description="Helical" evidence="1">
    <location>
        <begin position="80"/>
        <end position="101"/>
    </location>
</feature>
<protein>
    <submittedName>
        <fullName evidence="2">DUF624 domain-containing protein</fullName>
    </submittedName>
</protein>
<evidence type="ECO:0000313" key="3">
    <source>
        <dbReference type="Proteomes" id="UP000831537"/>
    </source>
</evidence>
<feature type="transmembrane region" description="Helical" evidence="1">
    <location>
        <begin position="107"/>
        <end position="131"/>
    </location>
</feature>
<accession>A0ABY4GGH6</accession>
<keyword evidence="1" id="KW-1133">Transmembrane helix</keyword>
<keyword evidence="1" id="KW-0812">Transmembrane</keyword>
<evidence type="ECO:0000256" key="1">
    <source>
        <dbReference type="SAM" id="Phobius"/>
    </source>
</evidence>
<name>A0ABY4GGH6_9BACI</name>
<dbReference type="Proteomes" id="UP000831537">
    <property type="component" value="Chromosome"/>
</dbReference>
<organism evidence="2 3">
    <name type="scientific">Gracilibacillus salinarum</name>
    <dbReference type="NCBI Taxonomy" id="2932255"/>
    <lineage>
        <taxon>Bacteria</taxon>
        <taxon>Bacillati</taxon>
        <taxon>Bacillota</taxon>
        <taxon>Bacilli</taxon>
        <taxon>Bacillales</taxon>
        <taxon>Bacillaceae</taxon>
        <taxon>Gracilibacillus</taxon>
    </lineage>
</organism>